<organism evidence="1 2">
    <name type="scientific">Trichonephila clavata</name>
    <name type="common">Joro spider</name>
    <name type="synonym">Nephila clavata</name>
    <dbReference type="NCBI Taxonomy" id="2740835"/>
    <lineage>
        <taxon>Eukaryota</taxon>
        <taxon>Metazoa</taxon>
        <taxon>Ecdysozoa</taxon>
        <taxon>Arthropoda</taxon>
        <taxon>Chelicerata</taxon>
        <taxon>Arachnida</taxon>
        <taxon>Araneae</taxon>
        <taxon>Araneomorphae</taxon>
        <taxon>Entelegynae</taxon>
        <taxon>Araneoidea</taxon>
        <taxon>Nephilidae</taxon>
        <taxon>Trichonephila</taxon>
    </lineage>
</organism>
<dbReference type="AlphaFoldDB" id="A0A8X6GUP6"/>
<accession>A0A8X6GUP6</accession>
<reference evidence="1" key="1">
    <citation type="submission" date="2020-07" db="EMBL/GenBank/DDBJ databases">
        <title>Multicomponent nature underlies the extraordinary mechanical properties of spider dragline silk.</title>
        <authorList>
            <person name="Kono N."/>
            <person name="Nakamura H."/>
            <person name="Mori M."/>
            <person name="Yoshida Y."/>
            <person name="Ohtoshi R."/>
            <person name="Malay A.D."/>
            <person name="Moran D.A.P."/>
            <person name="Tomita M."/>
            <person name="Numata K."/>
            <person name="Arakawa K."/>
        </authorList>
    </citation>
    <scope>NUCLEOTIDE SEQUENCE</scope>
</reference>
<evidence type="ECO:0000313" key="1">
    <source>
        <dbReference type="EMBL" id="GFR11593.1"/>
    </source>
</evidence>
<dbReference type="InterPro" id="IPR036397">
    <property type="entry name" value="RNaseH_sf"/>
</dbReference>
<dbReference type="PANTHER" id="PTHR47331">
    <property type="entry name" value="PHD-TYPE DOMAIN-CONTAINING PROTEIN"/>
    <property type="match status" value="1"/>
</dbReference>
<keyword evidence="2" id="KW-1185">Reference proteome</keyword>
<comment type="caution">
    <text evidence="1">The sequence shown here is derived from an EMBL/GenBank/DDBJ whole genome shotgun (WGS) entry which is preliminary data.</text>
</comment>
<protein>
    <submittedName>
        <fullName evidence="1">Integrase catalytic domain-containing protein</fullName>
    </submittedName>
</protein>
<dbReference type="OrthoDB" id="6431579at2759"/>
<dbReference type="Proteomes" id="UP000887116">
    <property type="component" value="Unassembled WGS sequence"/>
</dbReference>
<dbReference type="GO" id="GO:0003676">
    <property type="term" value="F:nucleic acid binding"/>
    <property type="evidence" value="ECO:0007669"/>
    <property type="project" value="InterPro"/>
</dbReference>
<sequence>MLAATIRYHLKKYKFPDTAKIVESSLYVDDFISGQENVDKALQTSLESIEIFKEAGMSLRKWHTNSKELERFWIENKVPVEEFNCLSDQEVVPLKVLGICWDKKEDKFYFDVSKLCDTWWNGAHWLHQPEENWPKGEVEGVEEKNLELRRKYEKTIQNQCILEPNDHVLDLKKYSSLNKMLRVTAWILRFLTNSRHNNVKDSYLHANEIEQAELFWITEAQREFYSSEILALKKKQPIRHDSKIRSLVPILASQHILRISTRLEEAGLVIGEKQTILLPAKSKFTELLVMREYIILHSAQKEVNHLTNILKDNELQGFIANKRVQWKFIPDRTPWWGAFYKRMVKTVKEPLRKILGRSLLSFEELTTLLAEIENIDNLRPLTYVSDDKDDKEPLIPAHF</sequence>
<evidence type="ECO:0000313" key="2">
    <source>
        <dbReference type="Proteomes" id="UP000887116"/>
    </source>
</evidence>
<gene>
    <name evidence="1" type="primary">AVEN_185016_1</name>
    <name evidence="1" type="ORF">TNCT_467041</name>
</gene>
<dbReference type="Gene3D" id="3.30.420.10">
    <property type="entry name" value="Ribonuclease H-like superfamily/Ribonuclease H"/>
    <property type="match status" value="1"/>
</dbReference>
<proteinExistence type="predicted"/>
<name>A0A8X6GUP6_TRICU</name>
<dbReference type="EMBL" id="BMAO01006796">
    <property type="protein sequence ID" value="GFR11593.1"/>
    <property type="molecule type" value="Genomic_DNA"/>
</dbReference>